<dbReference type="InterPro" id="IPR027417">
    <property type="entry name" value="P-loop_NTPase"/>
</dbReference>
<evidence type="ECO:0000256" key="1">
    <source>
        <dbReference type="ARBA" id="ARBA00005417"/>
    </source>
</evidence>
<evidence type="ECO:0000256" key="3">
    <source>
        <dbReference type="ARBA" id="ARBA00022741"/>
    </source>
</evidence>
<evidence type="ECO:0000256" key="2">
    <source>
        <dbReference type="ARBA" id="ARBA00022448"/>
    </source>
</evidence>
<dbReference type="SMART" id="SM00382">
    <property type="entry name" value="AAA"/>
    <property type="match status" value="1"/>
</dbReference>
<dbReference type="EMBL" id="CAEZYQ010000008">
    <property type="protein sequence ID" value="CAB4741199.1"/>
    <property type="molecule type" value="Genomic_DNA"/>
</dbReference>
<dbReference type="GO" id="GO:0005524">
    <property type="term" value="F:ATP binding"/>
    <property type="evidence" value="ECO:0007669"/>
    <property type="project" value="UniProtKB-KW"/>
</dbReference>
<dbReference type="Gene3D" id="3.40.50.300">
    <property type="entry name" value="P-loop containing nucleotide triphosphate hydrolases"/>
    <property type="match status" value="1"/>
</dbReference>
<evidence type="ECO:0000256" key="4">
    <source>
        <dbReference type="ARBA" id="ARBA00022840"/>
    </source>
</evidence>
<reference evidence="7" key="1">
    <citation type="submission" date="2020-05" db="EMBL/GenBank/DDBJ databases">
        <authorList>
            <person name="Chiriac C."/>
            <person name="Salcher M."/>
            <person name="Ghai R."/>
            <person name="Kavagutti S V."/>
        </authorList>
    </citation>
    <scope>NUCLEOTIDE SEQUENCE</scope>
</reference>
<dbReference type="InterPro" id="IPR017871">
    <property type="entry name" value="ABC_transporter-like_CS"/>
</dbReference>
<dbReference type="PROSITE" id="PS50893">
    <property type="entry name" value="ABC_TRANSPORTER_2"/>
    <property type="match status" value="1"/>
</dbReference>
<comment type="similarity">
    <text evidence="1">Belongs to the ABC transporter superfamily.</text>
</comment>
<proteinExistence type="inferred from homology"/>
<dbReference type="Pfam" id="PF00005">
    <property type="entry name" value="ABC_tran"/>
    <property type="match status" value="1"/>
</dbReference>
<dbReference type="PANTHER" id="PTHR42734">
    <property type="entry name" value="METAL TRANSPORT SYSTEM ATP-BINDING PROTEIN TM_0124-RELATED"/>
    <property type="match status" value="1"/>
</dbReference>
<evidence type="ECO:0000313" key="7">
    <source>
        <dbReference type="EMBL" id="CAB4741199.1"/>
    </source>
</evidence>
<keyword evidence="4" id="KW-0067">ATP-binding</keyword>
<sequence length="295" mass="30548">MLSTRTSPPTTPHPVVAVHDGGVVLGGRPVLRGIDLEVRAGEFVALLGANGSGKSTLVRAVTGLLPLARGEVRLFGEPQDSLRDRHRVGYVPQRATAASGVPASVSEVVAAGRLGHRRLLRPLRPVDRRAIADALDVVGLADQARDSVSSLSGGQQQRVLIARALAGQPELLILDEPTAGVDLPHQQALADALGTLKERGVTVLLVAHELGPLAPLVDRVVVVRHGRLAYDGPALAEAGSGSGHAPYLSLVDGHHHAHDHGHPGTGRAHRHDHAPHVAGPLDGSHGGSHEGGGRG</sequence>
<accession>A0A6J6T472</accession>
<dbReference type="GO" id="GO:0016887">
    <property type="term" value="F:ATP hydrolysis activity"/>
    <property type="evidence" value="ECO:0007669"/>
    <property type="project" value="InterPro"/>
</dbReference>
<keyword evidence="2" id="KW-0813">Transport</keyword>
<dbReference type="InterPro" id="IPR003593">
    <property type="entry name" value="AAA+_ATPase"/>
</dbReference>
<dbReference type="AlphaFoldDB" id="A0A6J6T472"/>
<dbReference type="InterPro" id="IPR003439">
    <property type="entry name" value="ABC_transporter-like_ATP-bd"/>
</dbReference>
<evidence type="ECO:0000256" key="5">
    <source>
        <dbReference type="SAM" id="MobiDB-lite"/>
    </source>
</evidence>
<protein>
    <submittedName>
        <fullName evidence="7">Unannotated protein</fullName>
    </submittedName>
</protein>
<feature type="region of interest" description="Disordered" evidence="5">
    <location>
        <begin position="252"/>
        <end position="295"/>
    </location>
</feature>
<dbReference type="CDD" id="cd03235">
    <property type="entry name" value="ABC_Metallic_Cations"/>
    <property type="match status" value="1"/>
</dbReference>
<gene>
    <name evidence="7" type="ORF">UFOPK2761_01289</name>
</gene>
<name>A0A6J6T472_9ZZZZ</name>
<dbReference type="PANTHER" id="PTHR42734:SF5">
    <property type="entry name" value="IRON TRANSPORT SYSTEM ATP-BINDING PROTEIN HI_0361-RELATED"/>
    <property type="match status" value="1"/>
</dbReference>
<evidence type="ECO:0000259" key="6">
    <source>
        <dbReference type="PROSITE" id="PS50893"/>
    </source>
</evidence>
<dbReference type="InterPro" id="IPR050153">
    <property type="entry name" value="Metal_Ion_Import_ABC"/>
</dbReference>
<organism evidence="7">
    <name type="scientific">freshwater metagenome</name>
    <dbReference type="NCBI Taxonomy" id="449393"/>
    <lineage>
        <taxon>unclassified sequences</taxon>
        <taxon>metagenomes</taxon>
        <taxon>ecological metagenomes</taxon>
    </lineage>
</organism>
<dbReference type="SUPFAM" id="SSF52540">
    <property type="entry name" value="P-loop containing nucleoside triphosphate hydrolases"/>
    <property type="match status" value="1"/>
</dbReference>
<keyword evidence="3" id="KW-0547">Nucleotide-binding</keyword>
<feature type="domain" description="ABC transporter" evidence="6">
    <location>
        <begin position="16"/>
        <end position="250"/>
    </location>
</feature>
<dbReference type="PROSITE" id="PS00211">
    <property type="entry name" value="ABC_TRANSPORTER_1"/>
    <property type="match status" value="1"/>
</dbReference>